<name>A0ABN2EM80_9ACTN</name>
<comment type="caution">
    <text evidence="2">The sequence shown here is derived from an EMBL/GenBank/DDBJ whole genome shotgun (WGS) entry which is preliminary data.</text>
</comment>
<evidence type="ECO:0000313" key="2">
    <source>
        <dbReference type="EMBL" id="GAA1610088.1"/>
    </source>
</evidence>
<protein>
    <recommendedName>
        <fullName evidence="1">DUF5753 domain-containing protein</fullName>
    </recommendedName>
</protein>
<dbReference type="Proteomes" id="UP001500064">
    <property type="component" value="Unassembled WGS sequence"/>
</dbReference>
<evidence type="ECO:0000313" key="3">
    <source>
        <dbReference type="Proteomes" id="UP001500064"/>
    </source>
</evidence>
<dbReference type="Pfam" id="PF19054">
    <property type="entry name" value="DUF5753"/>
    <property type="match status" value="1"/>
</dbReference>
<keyword evidence="3" id="KW-1185">Reference proteome</keyword>
<sequence length="170" mass="19153">MMPALLQTEDYAKALTRQYVSEERADMLVTVRMLRQEKLLERDPSPEQAFVLDEGVIRRRVGRSIDPKIMPNQLKHLLELQSSRPYLTVQVIPFEVGAHFGMTGNFAVLEFEGALGSVLYLENSRGGALTVTGRDPEIVNYNSAFETLRETALTPEASRELIERVIAEMG</sequence>
<feature type="domain" description="DUF5753" evidence="1">
    <location>
        <begin position="2"/>
        <end position="164"/>
    </location>
</feature>
<dbReference type="InterPro" id="IPR043917">
    <property type="entry name" value="DUF5753"/>
</dbReference>
<accession>A0ABN2EM80</accession>
<organism evidence="2 3">
    <name type="scientific">Nonomuraea maheshkhaliensis</name>
    <dbReference type="NCBI Taxonomy" id="419590"/>
    <lineage>
        <taxon>Bacteria</taxon>
        <taxon>Bacillati</taxon>
        <taxon>Actinomycetota</taxon>
        <taxon>Actinomycetes</taxon>
        <taxon>Streptosporangiales</taxon>
        <taxon>Streptosporangiaceae</taxon>
        <taxon>Nonomuraea</taxon>
    </lineage>
</organism>
<proteinExistence type="predicted"/>
<gene>
    <name evidence="2" type="ORF">GCM10009733_002870</name>
</gene>
<evidence type="ECO:0000259" key="1">
    <source>
        <dbReference type="Pfam" id="PF19054"/>
    </source>
</evidence>
<reference evidence="2 3" key="1">
    <citation type="journal article" date="2019" name="Int. J. Syst. Evol. Microbiol.">
        <title>The Global Catalogue of Microorganisms (GCM) 10K type strain sequencing project: providing services to taxonomists for standard genome sequencing and annotation.</title>
        <authorList>
            <consortium name="The Broad Institute Genomics Platform"/>
            <consortium name="The Broad Institute Genome Sequencing Center for Infectious Disease"/>
            <person name="Wu L."/>
            <person name="Ma J."/>
        </authorList>
    </citation>
    <scope>NUCLEOTIDE SEQUENCE [LARGE SCALE GENOMIC DNA]</scope>
    <source>
        <strain evidence="2 3">JCM 13929</strain>
    </source>
</reference>
<dbReference type="EMBL" id="BAAAMU010000001">
    <property type="protein sequence ID" value="GAA1610088.1"/>
    <property type="molecule type" value="Genomic_DNA"/>
</dbReference>